<protein>
    <submittedName>
        <fullName evidence="7">UPF0421 protein</fullName>
    </submittedName>
</protein>
<name>A0A511UTC1_9BACI</name>
<evidence type="ECO:0000313" key="7">
    <source>
        <dbReference type="EMBL" id="GEN29847.1"/>
    </source>
</evidence>
<sequence>MRLFEFTGERVIKTGIAVFLTAWICELIGWPPVFAVITAIVTIEPTVSDSIRKGLIRFPASAIGSAYTVFFISMFGQSPITYTLSAVLTILTCYKLNLHAGLLVATLTAVAMVEVVHSHFLIAFFIRLGTTTIGLLVSTAVNMLILPPDYSKDITNDIQQISKKTGKLLYKVFHDILEDRHDDDIYDRKALKRMRNKIIRAESLIRYQEDEARFHPLVGIEKSNAKKAKQQLNSLRMIIYHIENLVYTPLEKISWTKADRQNILHSIRILEEAMQQPKKYHKNYLHKQIKQLTTLFWEDNKEMVSSEEHPTHFPPELIVLYELIAIYQHIENFYNED</sequence>
<dbReference type="Proteomes" id="UP000321491">
    <property type="component" value="Unassembled WGS sequence"/>
</dbReference>
<dbReference type="GO" id="GO:0005886">
    <property type="term" value="C:plasma membrane"/>
    <property type="evidence" value="ECO:0007669"/>
    <property type="project" value="UniProtKB-SubCell"/>
</dbReference>
<evidence type="ECO:0000256" key="4">
    <source>
        <dbReference type="ARBA" id="ARBA00022989"/>
    </source>
</evidence>
<feature type="transmembrane region" description="Helical" evidence="6">
    <location>
        <begin position="55"/>
        <end position="76"/>
    </location>
</feature>
<dbReference type="Pfam" id="PF06081">
    <property type="entry name" value="ArAE_1"/>
    <property type="match status" value="1"/>
</dbReference>
<feature type="transmembrane region" description="Helical" evidence="6">
    <location>
        <begin position="96"/>
        <end position="113"/>
    </location>
</feature>
<evidence type="ECO:0000256" key="1">
    <source>
        <dbReference type="ARBA" id="ARBA00004651"/>
    </source>
</evidence>
<feature type="transmembrane region" description="Helical" evidence="6">
    <location>
        <begin position="120"/>
        <end position="146"/>
    </location>
</feature>
<organism evidence="7 8">
    <name type="scientific">Cerasibacillus quisquiliarum</name>
    <dbReference type="NCBI Taxonomy" id="227865"/>
    <lineage>
        <taxon>Bacteria</taxon>
        <taxon>Bacillati</taxon>
        <taxon>Bacillota</taxon>
        <taxon>Bacilli</taxon>
        <taxon>Bacillales</taxon>
        <taxon>Bacillaceae</taxon>
        <taxon>Cerasibacillus</taxon>
    </lineage>
</organism>
<comment type="subcellular location">
    <subcellularLocation>
        <location evidence="1">Cell membrane</location>
        <topology evidence="1">Multi-pass membrane protein</topology>
    </subcellularLocation>
</comment>
<feature type="transmembrane region" description="Helical" evidence="6">
    <location>
        <begin position="20"/>
        <end position="43"/>
    </location>
</feature>
<keyword evidence="4 6" id="KW-1133">Transmembrane helix</keyword>
<dbReference type="OrthoDB" id="2690036at2"/>
<reference evidence="7 8" key="1">
    <citation type="submission" date="2019-07" db="EMBL/GenBank/DDBJ databases">
        <title>Whole genome shotgun sequence of Cerasibacillus quisquiliarum NBRC 102429.</title>
        <authorList>
            <person name="Hosoyama A."/>
            <person name="Uohara A."/>
            <person name="Ohji S."/>
            <person name="Ichikawa N."/>
        </authorList>
    </citation>
    <scope>NUCLEOTIDE SEQUENCE [LARGE SCALE GENOMIC DNA]</scope>
    <source>
        <strain evidence="7 8">NBRC 102429</strain>
    </source>
</reference>
<evidence type="ECO:0000256" key="6">
    <source>
        <dbReference type="SAM" id="Phobius"/>
    </source>
</evidence>
<keyword evidence="3 6" id="KW-0812">Transmembrane</keyword>
<keyword evidence="8" id="KW-1185">Reference proteome</keyword>
<evidence type="ECO:0000256" key="5">
    <source>
        <dbReference type="ARBA" id="ARBA00023136"/>
    </source>
</evidence>
<gene>
    <name evidence="7" type="ORF">CQU01_00850</name>
</gene>
<proteinExistence type="predicted"/>
<comment type="caution">
    <text evidence="7">The sequence shown here is derived from an EMBL/GenBank/DDBJ whole genome shotgun (WGS) entry which is preliminary data.</text>
</comment>
<dbReference type="EMBL" id="BJXW01000002">
    <property type="protein sequence ID" value="GEN29847.1"/>
    <property type="molecule type" value="Genomic_DNA"/>
</dbReference>
<evidence type="ECO:0000256" key="3">
    <source>
        <dbReference type="ARBA" id="ARBA00022692"/>
    </source>
</evidence>
<dbReference type="AlphaFoldDB" id="A0A511UTC1"/>
<keyword evidence="5 6" id="KW-0472">Membrane</keyword>
<keyword evidence="2" id="KW-1003">Cell membrane</keyword>
<dbReference type="RefSeq" id="WP_146934269.1">
    <property type="nucleotide sequence ID" value="NZ_BJXW01000002.1"/>
</dbReference>
<accession>A0A511UTC1</accession>
<dbReference type="InterPro" id="IPR010343">
    <property type="entry name" value="ArAE_1"/>
</dbReference>
<evidence type="ECO:0000256" key="2">
    <source>
        <dbReference type="ARBA" id="ARBA00022475"/>
    </source>
</evidence>
<evidence type="ECO:0000313" key="8">
    <source>
        <dbReference type="Proteomes" id="UP000321491"/>
    </source>
</evidence>